<dbReference type="Proteomes" id="UP000824469">
    <property type="component" value="Unassembled WGS sequence"/>
</dbReference>
<feature type="signal peptide" evidence="6">
    <location>
        <begin position="1"/>
        <end position="17"/>
    </location>
</feature>
<evidence type="ECO:0000256" key="4">
    <source>
        <dbReference type="ARBA" id="ARBA00023180"/>
    </source>
</evidence>
<name>A0AA38KII4_TAXCH</name>
<keyword evidence="2 6" id="KW-0732">Signal</keyword>
<reference evidence="8 9" key="1">
    <citation type="journal article" date="2021" name="Nat. Plants">
        <title>The Taxus genome provides insights into paclitaxel biosynthesis.</title>
        <authorList>
            <person name="Xiong X."/>
            <person name="Gou J."/>
            <person name="Liao Q."/>
            <person name="Li Y."/>
            <person name="Zhou Q."/>
            <person name="Bi G."/>
            <person name="Li C."/>
            <person name="Du R."/>
            <person name="Wang X."/>
            <person name="Sun T."/>
            <person name="Guo L."/>
            <person name="Liang H."/>
            <person name="Lu P."/>
            <person name="Wu Y."/>
            <person name="Zhang Z."/>
            <person name="Ro D.K."/>
            <person name="Shang Y."/>
            <person name="Huang S."/>
            <person name="Yan J."/>
        </authorList>
    </citation>
    <scope>NUCLEOTIDE SEQUENCE [LARGE SCALE GENOMIC DNA]</scope>
    <source>
        <strain evidence="8">Ta-2019</strain>
    </source>
</reference>
<organism evidence="8 9">
    <name type="scientific">Taxus chinensis</name>
    <name type="common">Chinese yew</name>
    <name type="synonym">Taxus wallichiana var. chinensis</name>
    <dbReference type="NCBI Taxonomy" id="29808"/>
    <lineage>
        <taxon>Eukaryota</taxon>
        <taxon>Viridiplantae</taxon>
        <taxon>Streptophyta</taxon>
        <taxon>Embryophyta</taxon>
        <taxon>Tracheophyta</taxon>
        <taxon>Spermatophyta</taxon>
        <taxon>Pinopsida</taxon>
        <taxon>Pinidae</taxon>
        <taxon>Conifers II</taxon>
        <taxon>Cupressales</taxon>
        <taxon>Taxaceae</taxon>
        <taxon>Taxus</taxon>
    </lineage>
</organism>
<dbReference type="GO" id="GO:0006869">
    <property type="term" value="P:lipid transport"/>
    <property type="evidence" value="ECO:0007669"/>
    <property type="project" value="InterPro"/>
</dbReference>
<sequence length="133" mass="13073">MAAAAAAVAVAVAMALAGSGVMCQSSLMDCANTIASLSPCSAFLNYTNNVTTSPSSGCCTAIAEAAGNAGGCLCQVLGTNYPLGFPINQTRLLVLPGACNANIPPLYQCTNAGAPFTPPPGPHPDSDSPSPSP</sequence>
<evidence type="ECO:0000313" key="8">
    <source>
        <dbReference type="EMBL" id="KAH9305406.1"/>
    </source>
</evidence>
<feature type="region of interest" description="Disordered" evidence="5">
    <location>
        <begin position="114"/>
        <end position="133"/>
    </location>
</feature>
<dbReference type="OMA" id="LPKACNA"/>
<dbReference type="InterPro" id="IPR036312">
    <property type="entry name" value="Bifun_inhib/LTP/seed_sf"/>
</dbReference>
<comment type="similarity">
    <text evidence="1">Belongs to the plant LTP family.</text>
</comment>
<evidence type="ECO:0000256" key="5">
    <source>
        <dbReference type="SAM" id="MobiDB-lite"/>
    </source>
</evidence>
<evidence type="ECO:0000256" key="1">
    <source>
        <dbReference type="ARBA" id="ARBA00009748"/>
    </source>
</evidence>
<dbReference type="InterPro" id="IPR043325">
    <property type="entry name" value="LTSS"/>
</dbReference>
<dbReference type="Pfam" id="PF14368">
    <property type="entry name" value="LTP_2"/>
    <property type="match status" value="1"/>
</dbReference>
<accession>A0AA38KII4</accession>
<feature type="non-terminal residue" evidence="8">
    <location>
        <position position="1"/>
    </location>
</feature>
<dbReference type="EMBL" id="JAHRHJ020000008">
    <property type="protein sequence ID" value="KAH9305406.1"/>
    <property type="molecule type" value="Genomic_DNA"/>
</dbReference>
<keyword evidence="4" id="KW-0325">Glycoprotein</keyword>
<dbReference type="AlphaFoldDB" id="A0AA38KII4"/>
<dbReference type="SUPFAM" id="SSF47699">
    <property type="entry name" value="Bifunctional inhibitor/lipid-transfer protein/seed storage 2S albumin"/>
    <property type="match status" value="1"/>
</dbReference>
<gene>
    <name evidence="8" type="ORF">KI387_009810</name>
</gene>
<feature type="chain" id="PRO_5041430986" description="Bifunctional inhibitor/plant lipid transfer protein/seed storage helical domain-containing protein" evidence="6">
    <location>
        <begin position="18"/>
        <end position="133"/>
    </location>
</feature>
<dbReference type="InterPro" id="IPR016140">
    <property type="entry name" value="Bifunc_inhib/LTP/seed_store"/>
</dbReference>
<dbReference type="PRINTS" id="PR00382">
    <property type="entry name" value="LIPIDTRNSFER"/>
</dbReference>
<evidence type="ECO:0000313" key="9">
    <source>
        <dbReference type="Proteomes" id="UP000824469"/>
    </source>
</evidence>
<evidence type="ECO:0000259" key="7">
    <source>
        <dbReference type="SMART" id="SM00499"/>
    </source>
</evidence>
<proteinExistence type="inferred from homology"/>
<evidence type="ECO:0000256" key="2">
    <source>
        <dbReference type="ARBA" id="ARBA00022729"/>
    </source>
</evidence>
<dbReference type="CDD" id="cd00010">
    <property type="entry name" value="AAI_LTSS"/>
    <property type="match status" value="1"/>
</dbReference>
<comment type="caution">
    <text evidence="8">The sequence shown here is derived from an EMBL/GenBank/DDBJ whole genome shotgun (WGS) entry which is preliminary data.</text>
</comment>
<keyword evidence="9" id="KW-1185">Reference proteome</keyword>
<dbReference type="GO" id="GO:0008289">
    <property type="term" value="F:lipid binding"/>
    <property type="evidence" value="ECO:0007669"/>
    <property type="project" value="InterPro"/>
</dbReference>
<dbReference type="InterPro" id="IPR000528">
    <property type="entry name" value="Plant_nsLTP"/>
</dbReference>
<keyword evidence="3" id="KW-1015">Disulfide bond</keyword>
<dbReference type="Gene3D" id="1.10.110.10">
    <property type="entry name" value="Plant lipid-transfer and hydrophobic proteins"/>
    <property type="match status" value="1"/>
</dbReference>
<dbReference type="SMART" id="SM00499">
    <property type="entry name" value="AAI"/>
    <property type="match status" value="1"/>
</dbReference>
<feature type="domain" description="Bifunctional inhibitor/plant lipid transfer protein/seed storage helical" evidence="7">
    <location>
        <begin position="30"/>
        <end position="109"/>
    </location>
</feature>
<evidence type="ECO:0000256" key="3">
    <source>
        <dbReference type="ARBA" id="ARBA00023157"/>
    </source>
</evidence>
<dbReference type="PANTHER" id="PTHR33044">
    <property type="entry name" value="BIFUNCTIONAL INHIBITOR/LIPID-TRANSFER PROTEIN/SEED STORAGE 2S ALBUMIN SUPERFAMILY PROTEIN-RELATED"/>
    <property type="match status" value="1"/>
</dbReference>
<evidence type="ECO:0000256" key="6">
    <source>
        <dbReference type="SAM" id="SignalP"/>
    </source>
</evidence>
<protein>
    <recommendedName>
        <fullName evidence="7">Bifunctional inhibitor/plant lipid transfer protein/seed storage helical domain-containing protein</fullName>
    </recommendedName>
</protein>